<dbReference type="OrthoDB" id="5815349at2759"/>
<evidence type="ECO:0000256" key="2">
    <source>
        <dbReference type="ARBA" id="ARBA00022679"/>
    </source>
</evidence>
<evidence type="ECO:0000313" key="8">
    <source>
        <dbReference type="Proteomes" id="UP000230233"/>
    </source>
</evidence>
<comment type="caution">
    <text evidence="7">The sequence shown here is derived from an EMBL/GenBank/DDBJ whole genome shotgun (WGS) entry which is preliminary data.</text>
</comment>
<dbReference type="PANTHER" id="PTHR24058">
    <property type="entry name" value="DUAL SPECIFICITY PROTEIN KINASE"/>
    <property type="match status" value="1"/>
</dbReference>
<reference evidence="8" key="1">
    <citation type="submission" date="2017-10" db="EMBL/GenBank/DDBJ databases">
        <title>Rapid genome shrinkage in a self-fertile nematode reveals novel sperm competition proteins.</title>
        <authorList>
            <person name="Yin D."/>
            <person name="Schwarz E.M."/>
            <person name="Thomas C.G."/>
            <person name="Felde R.L."/>
            <person name="Korf I.F."/>
            <person name="Cutter A.D."/>
            <person name="Schartner C.M."/>
            <person name="Ralston E.J."/>
            <person name="Meyer B.J."/>
            <person name="Haag E.S."/>
        </authorList>
    </citation>
    <scope>NUCLEOTIDE SEQUENCE [LARGE SCALE GENOMIC DNA]</scope>
    <source>
        <strain evidence="8">JU1422</strain>
    </source>
</reference>
<dbReference type="Gene3D" id="1.10.510.10">
    <property type="entry name" value="Transferase(Phosphotransferase) domain 1"/>
    <property type="match status" value="1"/>
</dbReference>
<dbReference type="InterPro" id="IPR050494">
    <property type="entry name" value="Ser_Thr_dual-spec_kinase"/>
</dbReference>
<dbReference type="AlphaFoldDB" id="A0A2G5S9Y0"/>
<dbReference type="PROSITE" id="PS50011">
    <property type="entry name" value="PROTEIN_KINASE_DOM"/>
    <property type="match status" value="1"/>
</dbReference>
<feature type="domain" description="Protein kinase" evidence="6">
    <location>
        <begin position="16"/>
        <end position="280"/>
    </location>
</feature>
<evidence type="ECO:0000256" key="4">
    <source>
        <dbReference type="ARBA" id="ARBA00022777"/>
    </source>
</evidence>
<sequence length="394" mass="44324">MVFQAGQLVTVGKNRYQIAGKLGSGSYGSVYKANDLNEAREKAIKAIEGVDSDIQEVRALKRLAQVESVQKLFETFVFAGHVCLVMECYLADLGSIAEKQHFSQRLTCKVGFKLIDILRRVHYFGVLHRDLKPENLNDFLDGRKAELKLIDFGISAFFMDQKSPDPRSPRKRLQVQSGTLLVVEHVIRSSSHRTRRSGNGLVLAHVTPKAEPIHWRINDRKREFPQVAGISVAWKKQVLVVVDSSSVQAANDKIHSLCRNAPVPEEFRQIQREEPLHPIIKTRIINWSARFSTEEANVDAPKSDNPSAVLRGNPDFISDGPVADEAPDDLRQQAVLHDHPAPPHSHRVRSCPRTVPCVPHATTPQTKENFKKYTVTRRAFWKTMTNAAPLDTTI</sequence>
<evidence type="ECO:0000313" key="7">
    <source>
        <dbReference type="EMBL" id="PIC11864.1"/>
    </source>
</evidence>
<dbReference type="InterPro" id="IPR000719">
    <property type="entry name" value="Prot_kinase_dom"/>
</dbReference>
<dbReference type="SMART" id="SM00220">
    <property type="entry name" value="S_TKc"/>
    <property type="match status" value="1"/>
</dbReference>
<dbReference type="Pfam" id="PF00069">
    <property type="entry name" value="Pkinase"/>
    <property type="match status" value="1"/>
</dbReference>
<evidence type="ECO:0000256" key="1">
    <source>
        <dbReference type="ARBA" id="ARBA00022527"/>
    </source>
</evidence>
<keyword evidence="8" id="KW-1185">Reference proteome</keyword>
<proteinExistence type="predicted"/>
<evidence type="ECO:0000259" key="6">
    <source>
        <dbReference type="PROSITE" id="PS50011"/>
    </source>
</evidence>
<organism evidence="7 8">
    <name type="scientific">Caenorhabditis nigoni</name>
    <dbReference type="NCBI Taxonomy" id="1611254"/>
    <lineage>
        <taxon>Eukaryota</taxon>
        <taxon>Metazoa</taxon>
        <taxon>Ecdysozoa</taxon>
        <taxon>Nematoda</taxon>
        <taxon>Chromadorea</taxon>
        <taxon>Rhabditida</taxon>
        <taxon>Rhabditina</taxon>
        <taxon>Rhabditomorpha</taxon>
        <taxon>Rhabditoidea</taxon>
        <taxon>Rhabditidae</taxon>
        <taxon>Peloderinae</taxon>
        <taxon>Caenorhabditis</taxon>
    </lineage>
</organism>
<keyword evidence="1" id="KW-0723">Serine/threonine-protein kinase</keyword>
<dbReference type="STRING" id="1611254.A0A2G5S9Y0"/>
<dbReference type="GO" id="GO:0005524">
    <property type="term" value="F:ATP binding"/>
    <property type="evidence" value="ECO:0007669"/>
    <property type="project" value="UniProtKB-KW"/>
</dbReference>
<keyword evidence="2" id="KW-0808">Transferase</keyword>
<dbReference type="GO" id="GO:0004674">
    <property type="term" value="F:protein serine/threonine kinase activity"/>
    <property type="evidence" value="ECO:0007669"/>
    <property type="project" value="UniProtKB-KW"/>
</dbReference>
<dbReference type="SUPFAM" id="SSF56112">
    <property type="entry name" value="Protein kinase-like (PK-like)"/>
    <property type="match status" value="1"/>
</dbReference>
<dbReference type="Proteomes" id="UP000230233">
    <property type="component" value="Unassembled WGS sequence"/>
</dbReference>
<keyword evidence="3" id="KW-0547">Nucleotide-binding</keyword>
<evidence type="ECO:0000256" key="3">
    <source>
        <dbReference type="ARBA" id="ARBA00022741"/>
    </source>
</evidence>
<gene>
    <name evidence="7" type="ORF">B9Z55_028780</name>
</gene>
<dbReference type="InterPro" id="IPR011009">
    <property type="entry name" value="Kinase-like_dom_sf"/>
</dbReference>
<keyword evidence="5" id="KW-0067">ATP-binding</keyword>
<name>A0A2G5S9Y0_9PELO</name>
<dbReference type="EMBL" id="PDUG01000037">
    <property type="protein sequence ID" value="PIC11864.1"/>
    <property type="molecule type" value="Genomic_DNA"/>
</dbReference>
<accession>A0A2G5S9Y0</accession>
<keyword evidence="4" id="KW-0418">Kinase</keyword>
<evidence type="ECO:0000256" key="5">
    <source>
        <dbReference type="ARBA" id="ARBA00022840"/>
    </source>
</evidence>
<protein>
    <recommendedName>
        <fullName evidence="6">Protein kinase domain-containing protein</fullName>
    </recommendedName>
</protein>